<name>A0AAD5UBF3_9FUNG</name>
<dbReference type="PANTHER" id="PTHR23053:SF0">
    <property type="entry name" value="HYDROCEPHALUS-INDUCING PROTEIN HOMOLOG"/>
    <property type="match status" value="1"/>
</dbReference>
<feature type="domain" description="HYDIN/VesB/CFA65-like Ig-like" evidence="7">
    <location>
        <begin position="1341"/>
        <end position="1417"/>
    </location>
</feature>
<evidence type="ECO:0000313" key="9">
    <source>
        <dbReference type="Proteomes" id="UP001210925"/>
    </source>
</evidence>
<evidence type="ECO:0000256" key="3">
    <source>
        <dbReference type="ARBA" id="ARBA00022490"/>
    </source>
</evidence>
<feature type="domain" description="HYDIN/VesB/CFA65-like Ig-like" evidence="7">
    <location>
        <begin position="2269"/>
        <end position="2356"/>
    </location>
</feature>
<proteinExistence type="predicted"/>
<reference evidence="8" key="1">
    <citation type="submission" date="2020-05" db="EMBL/GenBank/DDBJ databases">
        <title>Phylogenomic resolution of chytrid fungi.</title>
        <authorList>
            <person name="Stajich J.E."/>
            <person name="Amses K."/>
            <person name="Simmons R."/>
            <person name="Seto K."/>
            <person name="Myers J."/>
            <person name="Bonds A."/>
            <person name="Quandt C.A."/>
            <person name="Barry K."/>
            <person name="Liu P."/>
            <person name="Grigoriev I."/>
            <person name="Longcore J.E."/>
            <person name="James T.Y."/>
        </authorList>
    </citation>
    <scope>NUCLEOTIDE SEQUENCE</scope>
    <source>
        <strain evidence="8">PLAUS21</strain>
    </source>
</reference>
<evidence type="ECO:0000313" key="8">
    <source>
        <dbReference type="EMBL" id="KAJ3253609.1"/>
    </source>
</evidence>
<feature type="region of interest" description="Disordered" evidence="6">
    <location>
        <begin position="3129"/>
        <end position="3166"/>
    </location>
</feature>
<organism evidence="8 9">
    <name type="scientific">Boothiomyces macroporosus</name>
    <dbReference type="NCBI Taxonomy" id="261099"/>
    <lineage>
        <taxon>Eukaryota</taxon>
        <taxon>Fungi</taxon>
        <taxon>Fungi incertae sedis</taxon>
        <taxon>Chytridiomycota</taxon>
        <taxon>Chytridiomycota incertae sedis</taxon>
        <taxon>Chytridiomycetes</taxon>
        <taxon>Rhizophydiales</taxon>
        <taxon>Terramycetaceae</taxon>
        <taxon>Boothiomyces</taxon>
    </lineage>
</organism>
<feature type="domain" description="HYDIN/VesB/CFA65-like Ig-like" evidence="7">
    <location>
        <begin position="1435"/>
        <end position="1535"/>
    </location>
</feature>
<keyword evidence="8" id="KW-0282">Flagellum</keyword>
<protein>
    <submittedName>
        <fullName evidence="8">Cilia- and flagella-associated protein 47</fullName>
    </submittedName>
</protein>
<dbReference type="Proteomes" id="UP001210925">
    <property type="component" value="Unassembled WGS sequence"/>
</dbReference>
<evidence type="ECO:0000256" key="4">
    <source>
        <dbReference type="ARBA" id="ARBA00023069"/>
    </source>
</evidence>
<feature type="region of interest" description="Disordered" evidence="6">
    <location>
        <begin position="3073"/>
        <end position="3092"/>
    </location>
</feature>
<evidence type="ECO:0000256" key="5">
    <source>
        <dbReference type="ARBA" id="ARBA00023273"/>
    </source>
</evidence>
<feature type="domain" description="HYDIN/VesB/CFA65-like Ig-like" evidence="7">
    <location>
        <begin position="2566"/>
        <end position="2663"/>
    </location>
</feature>
<dbReference type="Pfam" id="PF22544">
    <property type="entry name" value="HYDIN_VesB_CFA65-like_Ig"/>
    <property type="match status" value="6"/>
</dbReference>
<dbReference type="SUPFAM" id="SSF49354">
    <property type="entry name" value="PapD-like"/>
    <property type="match status" value="1"/>
</dbReference>
<gene>
    <name evidence="8" type="ORF">HK103_000451</name>
</gene>
<keyword evidence="5" id="KW-0966">Cell projection</keyword>
<dbReference type="EMBL" id="JADGKB010000105">
    <property type="protein sequence ID" value="KAJ3253609.1"/>
    <property type="molecule type" value="Genomic_DNA"/>
</dbReference>
<dbReference type="GO" id="GO:0005930">
    <property type="term" value="C:axoneme"/>
    <property type="evidence" value="ECO:0007669"/>
    <property type="project" value="TreeGrafter"/>
</dbReference>
<keyword evidence="3" id="KW-0963">Cytoplasm</keyword>
<evidence type="ECO:0000259" key="7">
    <source>
        <dbReference type="Pfam" id="PF22544"/>
    </source>
</evidence>
<feature type="domain" description="HYDIN/VesB/CFA65-like Ig-like" evidence="7">
    <location>
        <begin position="2767"/>
        <end position="2851"/>
    </location>
</feature>
<dbReference type="InterPro" id="IPR013783">
    <property type="entry name" value="Ig-like_fold"/>
</dbReference>
<comment type="caution">
    <text evidence="8">The sequence shown here is derived from an EMBL/GenBank/DDBJ whole genome shotgun (WGS) entry which is preliminary data.</text>
</comment>
<accession>A0AAD5UBF3</accession>
<evidence type="ECO:0000256" key="2">
    <source>
        <dbReference type="ARBA" id="ARBA00004496"/>
    </source>
</evidence>
<feature type="compositionally biased region" description="Basic and acidic residues" evidence="6">
    <location>
        <begin position="3142"/>
        <end position="3156"/>
    </location>
</feature>
<dbReference type="Gene3D" id="2.60.40.10">
    <property type="entry name" value="Immunoglobulins"/>
    <property type="match status" value="15"/>
</dbReference>
<dbReference type="GO" id="GO:1904158">
    <property type="term" value="P:axonemal central apparatus assembly"/>
    <property type="evidence" value="ECO:0007669"/>
    <property type="project" value="TreeGrafter"/>
</dbReference>
<dbReference type="GO" id="GO:0003341">
    <property type="term" value="P:cilium movement"/>
    <property type="evidence" value="ECO:0007669"/>
    <property type="project" value="TreeGrafter"/>
</dbReference>
<dbReference type="InterPro" id="IPR008962">
    <property type="entry name" value="PapD-like_sf"/>
</dbReference>
<dbReference type="InterPro" id="IPR053879">
    <property type="entry name" value="HYDIN_VesB_CFA65-like_Ig"/>
</dbReference>
<feature type="domain" description="HYDIN/VesB/CFA65-like Ig-like" evidence="7">
    <location>
        <begin position="1550"/>
        <end position="1651"/>
    </location>
</feature>
<dbReference type="PANTHER" id="PTHR23053">
    <property type="entry name" value="DLEC1 DELETED IN LUNG AND ESOPHAGEAL CANCER 1"/>
    <property type="match status" value="1"/>
</dbReference>
<comment type="subcellular location">
    <subcellularLocation>
        <location evidence="1">Cell projection</location>
        <location evidence="1">Cilium</location>
    </subcellularLocation>
    <subcellularLocation>
        <location evidence="2">Cytoplasm</location>
    </subcellularLocation>
</comment>
<evidence type="ECO:0000256" key="6">
    <source>
        <dbReference type="SAM" id="MobiDB-lite"/>
    </source>
</evidence>
<evidence type="ECO:0000256" key="1">
    <source>
        <dbReference type="ARBA" id="ARBA00004138"/>
    </source>
</evidence>
<keyword evidence="4" id="KW-0969">Cilium</keyword>
<feature type="compositionally biased region" description="Polar residues" evidence="6">
    <location>
        <begin position="3129"/>
        <end position="3139"/>
    </location>
</feature>
<sequence length="3414" mass="381302">MGRSVAATCLVRNAFITTMKELLNNFPANTDAFKDLTLFDIRTNISKAKFNSRIQLIHAIGYYMSIPECLDTRFQTYIDELFKAILSSNSHPLLLSAVFNVITYHIPKTNRNRLRVEVHYRALINKIIVQHKENIATSDSHKHATVVFLNALHKLVSTWYVRPSDSTIMFSNKNVEFPVSLAGYASRRKTFLYNLSQSSDTFEALTDDERKEKIQLANLMPYKSLHPFEYKIPLFEPYSRQIPQEYVAELDPESIPTESVAVPLNETLTFRLKNSTIEFQANPQTHKLFLENTSHQDMPFVIQVYPSEYFTAMPAFGIIEKQNSLPILLSIKPQYPGKTQIKGYMYVRSVEGFPLERYNLSGYNLPAIQTSEELNFGVCGINESRTAVLMLTNLLPIDCSAVMVMKPSKYSSFFQVPQSQAVIPARDSKCIVIKGEFPVERTYNETLIICGFGGQLIRVKLRVAVGPQLVILEDKLNFGATDIFFNGISKKINIINRSVDAKLLVMAKATTNEIEFNNGNQLVLKPGEEVAAPVKFLSNISGYRQEKLTLACPTIPPKTISITAFSGPLVKVPVLEDIYFPSILVGQSSFVRIPIVNMSSEAVIITMSVPNGSPIKFVTMPVDYSTRRTGAGEYATKTFTLGDQFGVKLGISAFSSAVIEISFVGVKGGFFQVPLITQLLKPHKADISTHRLLVSVLNEDSLTTALNSTKMLKDFNSKPFMQPITDPEEFKQVESPPSKQKKSEMFHLEPSVLTVFGLNTLARNNDSLEMVYLVNLTNETQRYRLILSYNFKTTVPLEGDIPGSASLEIPIQFDPQTCANPESVTFTAFGSITVLDSNFNDPGMISGQLFGCVGDLVSVDVRDFENRIELPDVHPMEETHKRLIFRNKTNIPIVWESKFDPVEDKSALQQSSGDNSWNPFTTSVKSLTLKPYELAFLDVSFKSSVFGEFSAKLVMSYQDPYHNPNSQKLRGGRLKILPPIKFSCNVGSQDFSVQPEFVHFGHLPVGEASACITQLVNSKSISASVATVAPNGGSTNPVICKVAGKAKQQIELNYIPVVHGYFQQQVMYFTSNSCVSIPFFGYSGNLGVTTNQCALFVNYESEKGPIPEETIINVGNLPAGAELHRSISILNTGTTTLKLVKVSNGNPDMCSLEPSYDCYVGSDQDATEISFNKEYIDRNEVDLDNLNYGLDNQTPTGKIMRNNRASVSYSKRAISSTAKNRQTFALFGVSPAQTAMIKFTNEESTPVNWSIEYVGSRLFPTEKFTDVLRPSSEIRCPVKLFPTNGTLQGGCTQSVEIQMTPKADHAKLLSLLTLATGEYHKQEIILEVIGASSKLVARPLSLDFGVLRVGTQKTQTIRISNVGILQCQYHLECSNNDFIGDPEQEVVNGQDELEVTITYKPKKHGKSRAKLYIHSIGERQVAPIIVSMLGIASYPKLVVLTKVVDFGTALFRSRNTKTIEVQNKGAAEAHIVYTCSHPDIYIESSEDDALYVGPNQTKEITVVYKPLVVERLNAKIYINSSDSRGETYMVALRGNVGIPQLNIYPPDALEHLNFGVIALNKKQSKQFKLVNEGTIFLNYSIKLEEISVVTIDKSLGFKRNISNVPSPIYIEPPEGSLGVGESQVVTVFFEPTMLVEYTYEMTLKYEYQDFTAYISGVGGKSQAKIYGPFTDFDFGLCRLNRLYEKTITIFNYGNLGFQFHVRPEPLDGKWEVYTQEPGFIDEYHPNSSNLSSEWKETLQSDGIIIIPPDGFCAPQEKATFKIQFKPAQAKEIRKLFRFYQQERYQEFNVFGLAASPSLHVLDRHSGQIVKAGVTPDINIGVHPVKCTYKYMLDLVNDGPFGIDYLLQPMGSVEYEIYPLRGFIEAHQTTPISIIFQPTSESKFHSILKVIWEDEPIVANIFGDGGIGRLDVTFLEEKDILLKSLDFGMAPFNSPCKKRFYLMNNGMVGVTTYIMVENEDYAISQLGEIISSQEMDRSKAMGKDIFSTWSNNLKVFLPAGMAIQIGARFLPRSSITSVGDITIRSDSGNFTIPLKGKGGTISLSHRGDLDFGDISCNYTYTRKITIINGGSIASNLSLAWLVVGYASDQPESHISLGENYSFLDPRSQWARQQFFAEKEISDPKQTERRLGAKEYWRLIVLMVRKSEVKETVIPSNIDGPSHTINLAKRTINTTNSSHFKRKQMFYHLISSAVLSSQSSSQVKPFIKITPASTFLPSYGEVTFTVDLNLSSEDTFLATLIMKSDIINTSKYEIALTATPKMVSIFCNDTRMLNFYRQPLGETEVMTRKFTNVGHKDVPYKFINPSSSLTIAPSKGVLKIGQTIEVSFSFKPTDESTHQGDVIFEPTYSHPIRLKMYGGGGYAVASLGRYRRFDFGHCMIGKDTISNLPIVNEGNAILHLTKFELQETDTFFRGKDWPTSRISLFPGKSYNLPLVFNPHEENPSPGNLVIGTNTDIYEIELIGLGREAVLIVSKIALEFSECLIGNSYEQKLGLKNIGDVNYPVTFHLEKEFPDISIVPSNLTIYPFSENFVMIHYSPSHQTKSTIVMTISSPYSVHKVPVMLHSGTAMLEFNSNELDFGMFERTTTPSITLTMRNTGTVKTSFLLKDLLKPPIFSIDPVKGLLHPKKSVDIKISHIRHQVSQFEEKVSIKTDLVDKLYFVKVRGQCEETVLHPDEFSLLNLGVCPVLEPTTKPLYFKNYGKFPLQFQVQSAYPLKVSPTEGVVSGEETGVVYVTWSPSGGYELRTQLLLSTNIGKFQVLVRGKSLFPEVYVSSMYVDFGICALGYSYHHSFYIENRGKVKLHFNIPACKESSYVTSISHGALEPKETVTVNLLFSPRALGKLTGSLIVDCKGIHYKEIVLVGMGGNMVVDILPKVLDLERCPFGLTVYDTIKIRNTGDVNLAVDFSSTVQNQGSCYVVIPDPLYVLARTVASVSVGFLVNAVDRFYAKLTVRTKEQTYLIPVTGIGVKISLSKKSKEILAKENFRILGPLDPYYVEPPYEPLEFAARQLRTIYIKSIELYEQFQMIFAQGFDSLAIEKDPRKLEFQSMKRIFFGNDVNLKGTTREFRRIVSKYDGSTDSMGSRTGRKKTSKSGSLSSAILVSVDESKVPNDMSPDGTLKSYIAQPEKLSANTEFDSSAPQSPEKAEEISDLNSRLHPDNLANPNEKEGELIERTQVETDVLVTELNENLTQKDIPESTDVQDDSEEIIVQIDPAKDSKSSKEQIAEIVITSEDKSVNLVSSTEESVNVGLDSSSPNVAQSSVSLNAHSTNDLADNVSAKGSTPAMANGVAVQMEDTEPELSNTPEGIKRLHEKVKNAYHPFKPIDYPEFRNLANQFMELKTFDQEEETVPEDPVIDEIIQVGRLKIKNMNLEPILEYQQSFDPIDISFLLTRPPPFKKDKEADVKYANFRAGKIM</sequence>
<keyword evidence="9" id="KW-1185">Reference proteome</keyword>
<dbReference type="InterPro" id="IPR033305">
    <property type="entry name" value="Hydin-like"/>
</dbReference>